<sequence>MVVGRGVFWCLSPAVNGQMRQSGNLSPSIVYTRLSWLGIVDMNISINMIVAVKFLLFSFFCELEKSEFEFLEIKNQKALDSSFPHNFTCCFSAMYNFTNVLQLVQSLEMLQLLGVNRVVVYKTNCSADTQRVLEYYTGKGLVEVIPWSLAKYLKVSRKAKPEQDPGDLHYFGQLPALNDCLYRYMYRSKYVALHDLDELILPQSVNR</sequence>
<evidence type="ECO:0000256" key="3">
    <source>
        <dbReference type="ARBA" id="ARBA00022676"/>
    </source>
</evidence>
<name>A0ABU7A889_9TELE</name>
<evidence type="ECO:0000313" key="10">
    <source>
        <dbReference type="Proteomes" id="UP001345963"/>
    </source>
</evidence>
<evidence type="ECO:0000256" key="7">
    <source>
        <dbReference type="ARBA" id="ARBA00023136"/>
    </source>
</evidence>
<proteinExistence type="inferred from homology"/>
<evidence type="ECO:0000256" key="4">
    <source>
        <dbReference type="ARBA" id="ARBA00022679"/>
    </source>
</evidence>
<evidence type="ECO:0000256" key="2">
    <source>
        <dbReference type="ARBA" id="ARBA00007647"/>
    </source>
</evidence>
<dbReference type="PANTHER" id="PTHR21461">
    <property type="entry name" value="GLYCOSYLTRANSFERASE FAMILY 92 PROTEIN"/>
    <property type="match status" value="1"/>
</dbReference>
<dbReference type="EMBL" id="JAHUTI010006314">
    <property type="protein sequence ID" value="MED6234304.1"/>
    <property type="molecule type" value="Genomic_DNA"/>
</dbReference>
<keyword evidence="4 8" id="KW-0808">Transferase</keyword>
<keyword evidence="3 8" id="KW-0328">Glycosyltransferase</keyword>
<evidence type="ECO:0000256" key="1">
    <source>
        <dbReference type="ARBA" id="ARBA00004167"/>
    </source>
</evidence>
<keyword evidence="7" id="KW-0472">Membrane</keyword>
<gene>
    <name evidence="9" type="ORF">ATANTOWER_026571</name>
</gene>
<comment type="caution">
    <text evidence="9">The sequence shown here is derived from an EMBL/GenBank/DDBJ whole genome shotgun (WGS) entry which is preliminary data.</text>
</comment>
<evidence type="ECO:0000256" key="6">
    <source>
        <dbReference type="ARBA" id="ARBA00022989"/>
    </source>
</evidence>
<keyword evidence="6" id="KW-1133">Transmembrane helix</keyword>
<protein>
    <recommendedName>
        <fullName evidence="8">Glycosyltransferase family 92 protein</fullName>
        <ecNumber evidence="8">2.4.1.-</ecNumber>
    </recommendedName>
</protein>
<dbReference type="PANTHER" id="PTHR21461:SF52">
    <property type="entry name" value="GLYCOSYLTRANSFERASE FAMILY 92 PROTEIN"/>
    <property type="match status" value="1"/>
</dbReference>
<comment type="similarity">
    <text evidence="2 8">Belongs to the glycosyltransferase 92 family.</text>
</comment>
<evidence type="ECO:0000313" key="9">
    <source>
        <dbReference type="EMBL" id="MED6234304.1"/>
    </source>
</evidence>
<dbReference type="Pfam" id="PF01697">
    <property type="entry name" value="Glyco_transf_92"/>
    <property type="match status" value="1"/>
</dbReference>
<dbReference type="Proteomes" id="UP001345963">
    <property type="component" value="Unassembled WGS sequence"/>
</dbReference>
<reference evidence="9 10" key="1">
    <citation type="submission" date="2021-07" db="EMBL/GenBank/DDBJ databases">
        <authorList>
            <person name="Palmer J.M."/>
        </authorList>
    </citation>
    <scope>NUCLEOTIDE SEQUENCE [LARGE SCALE GENOMIC DNA]</scope>
    <source>
        <strain evidence="9 10">AT_MEX2019</strain>
        <tissue evidence="9">Muscle</tissue>
    </source>
</reference>
<dbReference type="EC" id="2.4.1.-" evidence="8"/>
<organism evidence="9 10">
    <name type="scientific">Ataeniobius toweri</name>
    <dbReference type="NCBI Taxonomy" id="208326"/>
    <lineage>
        <taxon>Eukaryota</taxon>
        <taxon>Metazoa</taxon>
        <taxon>Chordata</taxon>
        <taxon>Craniata</taxon>
        <taxon>Vertebrata</taxon>
        <taxon>Euteleostomi</taxon>
        <taxon>Actinopterygii</taxon>
        <taxon>Neopterygii</taxon>
        <taxon>Teleostei</taxon>
        <taxon>Neoteleostei</taxon>
        <taxon>Acanthomorphata</taxon>
        <taxon>Ovalentaria</taxon>
        <taxon>Atherinomorphae</taxon>
        <taxon>Cyprinodontiformes</taxon>
        <taxon>Goodeidae</taxon>
        <taxon>Ataeniobius</taxon>
    </lineage>
</organism>
<comment type="subcellular location">
    <subcellularLocation>
        <location evidence="1">Membrane</location>
        <topology evidence="1">Single-pass membrane protein</topology>
    </subcellularLocation>
</comment>
<keyword evidence="5" id="KW-0812">Transmembrane</keyword>
<evidence type="ECO:0000256" key="5">
    <source>
        <dbReference type="ARBA" id="ARBA00022692"/>
    </source>
</evidence>
<dbReference type="InterPro" id="IPR008166">
    <property type="entry name" value="Glyco_transf_92"/>
</dbReference>
<evidence type="ECO:0000256" key="8">
    <source>
        <dbReference type="RuleBase" id="RU366017"/>
    </source>
</evidence>
<accession>A0ABU7A889</accession>
<keyword evidence="10" id="KW-1185">Reference proteome</keyword>